<keyword evidence="1" id="KW-0472">Membrane</keyword>
<dbReference type="Pfam" id="PF05545">
    <property type="entry name" value="FixQ"/>
    <property type="match status" value="1"/>
</dbReference>
<dbReference type="InterPro" id="IPR008621">
    <property type="entry name" value="Cbb3-typ_cyt_oxidase_comp"/>
</dbReference>
<organism evidence="2 3">
    <name type="scientific">Rhodanobacter lycopersici</name>
    <dbReference type="NCBI Taxonomy" id="3162487"/>
    <lineage>
        <taxon>Bacteria</taxon>
        <taxon>Pseudomonadati</taxon>
        <taxon>Pseudomonadota</taxon>
        <taxon>Gammaproteobacteria</taxon>
        <taxon>Lysobacterales</taxon>
        <taxon>Rhodanobacteraceae</taxon>
        <taxon>Rhodanobacter</taxon>
    </lineage>
</organism>
<name>A0ABV3QC69_9GAMM</name>
<keyword evidence="1" id="KW-0812">Transmembrane</keyword>
<proteinExistence type="predicted"/>
<sequence length="60" mass="6945">MSPFWGHLAGVLIVLMMVSFIGIWIWAWRKYHKPVFDRMAQLPMQDEDMPVGGAAQEKAR</sequence>
<protein>
    <submittedName>
        <fullName evidence="2">Cbb3-type cytochrome oxidase subunit 3</fullName>
    </submittedName>
</protein>
<comment type="caution">
    <text evidence="2">The sequence shown here is derived from an EMBL/GenBank/DDBJ whole genome shotgun (WGS) entry which is preliminary data.</text>
</comment>
<accession>A0ABV3QC69</accession>
<dbReference type="RefSeq" id="WP_367853473.1">
    <property type="nucleotide sequence ID" value="NZ_JBFOHK010000001.1"/>
</dbReference>
<gene>
    <name evidence="2" type="ORF">ABQJ54_06700</name>
</gene>
<keyword evidence="3" id="KW-1185">Reference proteome</keyword>
<evidence type="ECO:0000313" key="2">
    <source>
        <dbReference type="EMBL" id="MEW9571433.1"/>
    </source>
</evidence>
<reference evidence="2 3" key="1">
    <citation type="submission" date="2024-06" db="EMBL/GenBank/DDBJ databases">
        <authorList>
            <person name="Woo H."/>
        </authorList>
    </citation>
    <scope>NUCLEOTIDE SEQUENCE [LARGE SCALE GENOMIC DNA]</scope>
    <source>
        <strain evidence="2 3">Si-c</strain>
    </source>
</reference>
<dbReference type="Proteomes" id="UP001556220">
    <property type="component" value="Unassembled WGS sequence"/>
</dbReference>
<keyword evidence="1" id="KW-1133">Transmembrane helix</keyword>
<dbReference type="EMBL" id="JBFOHK010000001">
    <property type="protein sequence ID" value="MEW9571433.1"/>
    <property type="molecule type" value="Genomic_DNA"/>
</dbReference>
<evidence type="ECO:0000313" key="3">
    <source>
        <dbReference type="Proteomes" id="UP001556220"/>
    </source>
</evidence>
<evidence type="ECO:0000256" key="1">
    <source>
        <dbReference type="SAM" id="Phobius"/>
    </source>
</evidence>
<feature type="transmembrane region" description="Helical" evidence="1">
    <location>
        <begin position="6"/>
        <end position="28"/>
    </location>
</feature>